<reference evidence="2 3" key="1">
    <citation type="submission" date="2014-12" db="EMBL/GenBank/DDBJ databases">
        <title>16Stimator: statistical estimation of ribosomal gene copy numbers from draft genome assemblies.</title>
        <authorList>
            <person name="Perisin M.A."/>
            <person name="Vetter M."/>
            <person name="Gilbert J.A."/>
            <person name="Bergelson J."/>
        </authorList>
    </citation>
    <scope>NUCLEOTIDE SEQUENCE [LARGE SCALE GENOMIC DNA]</scope>
    <source>
        <strain evidence="2 3">MEJ076</strain>
    </source>
</reference>
<comment type="caution">
    <text evidence="2">The sequence shown here is derived from an EMBL/GenBank/DDBJ whole genome shotgun (WGS) entry which is preliminary data.</text>
</comment>
<evidence type="ECO:0000256" key="1">
    <source>
        <dbReference type="SAM" id="MobiDB-lite"/>
    </source>
</evidence>
<feature type="compositionally biased region" description="Basic and acidic residues" evidence="1">
    <location>
        <begin position="8"/>
        <end position="42"/>
    </location>
</feature>
<gene>
    <name evidence="2" type="ORF">RU07_01475</name>
</gene>
<dbReference type="EMBL" id="JXQV01000002">
    <property type="protein sequence ID" value="KIQ05538.1"/>
    <property type="molecule type" value="Genomic_DNA"/>
</dbReference>
<protein>
    <submittedName>
        <fullName evidence="2">Uncharacterized protein</fullName>
    </submittedName>
</protein>
<name>A0A0D0K9T8_AGRTU</name>
<evidence type="ECO:0000313" key="2">
    <source>
        <dbReference type="EMBL" id="KIQ05538.1"/>
    </source>
</evidence>
<sequence length="109" mass="11560">MAFATAPRLRDRARVSETFERTSCHPLKSTDRSSAAERNKKDETINEAVTKLASTIRSAARGVTPGSVAIIAADTNGLAITSSISPGSFDDVRPPTGLRTVMVRASASR</sequence>
<feature type="region of interest" description="Disordered" evidence="1">
    <location>
        <begin position="1"/>
        <end position="42"/>
    </location>
</feature>
<proteinExistence type="predicted"/>
<organism evidence="2 3">
    <name type="scientific">Agrobacterium tumefaciens</name>
    <dbReference type="NCBI Taxonomy" id="358"/>
    <lineage>
        <taxon>Bacteria</taxon>
        <taxon>Pseudomonadati</taxon>
        <taxon>Pseudomonadota</taxon>
        <taxon>Alphaproteobacteria</taxon>
        <taxon>Hyphomicrobiales</taxon>
        <taxon>Rhizobiaceae</taxon>
        <taxon>Rhizobium/Agrobacterium group</taxon>
        <taxon>Agrobacterium</taxon>
        <taxon>Agrobacterium tumefaciens complex</taxon>
    </lineage>
</organism>
<accession>A0A0D0K9T8</accession>
<dbReference type="AlphaFoldDB" id="A0A0D0K9T8"/>
<dbReference type="Proteomes" id="UP000035017">
    <property type="component" value="Unassembled WGS sequence"/>
</dbReference>
<evidence type="ECO:0000313" key="3">
    <source>
        <dbReference type="Proteomes" id="UP000035017"/>
    </source>
</evidence>